<dbReference type="InterPro" id="IPR000424">
    <property type="entry name" value="Primosome_PriB/ssb"/>
</dbReference>
<dbReference type="Gene3D" id="2.40.50.140">
    <property type="entry name" value="Nucleic acid-binding proteins"/>
    <property type="match status" value="1"/>
</dbReference>
<dbReference type="InterPro" id="IPR012340">
    <property type="entry name" value="NA-bd_OB-fold"/>
</dbReference>
<feature type="signal peptide" evidence="4">
    <location>
        <begin position="1"/>
        <end position="26"/>
    </location>
</feature>
<protein>
    <submittedName>
        <fullName evidence="5">Single-stranded DNA-binding protein</fullName>
    </submittedName>
</protein>
<accession>A0AAV4LTL4</accession>
<evidence type="ECO:0000256" key="1">
    <source>
        <dbReference type="ARBA" id="ARBA00023125"/>
    </source>
</evidence>
<dbReference type="GeneID" id="94194667"/>
<keyword evidence="1 2" id="KW-0238">DNA-binding</keyword>
<reference evidence="5 6" key="1">
    <citation type="submission" date="2021-06" db="EMBL/GenBank/DDBJ databases">
        <title>Genome sequence of Babesia caballi.</title>
        <authorList>
            <person name="Yamagishi J."/>
            <person name="Kidaka T."/>
            <person name="Ochi A."/>
        </authorList>
    </citation>
    <scope>NUCLEOTIDE SEQUENCE [LARGE SCALE GENOMIC DNA]</scope>
    <source>
        <strain evidence="5">USDA-D6B2</strain>
    </source>
</reference>
<dbReference type="PROSITE" id="PS50935">
    <property type="entry name" value="SSB"/>
    <property type="match status" value="1"/>
</dbReference>
<comment type="caution">
    <text evidence="5">The sequence shown here is derived from an EMBL/GenBank/DDBJ whole genome shotgun (WGS) entry which is preliminary data.</text>
</comment>
<feature type="region of interest" description="Disordered" evidence="3">
    <location>
        <begin position="202"/>
        <end position="226"/>
    </location>
</feature>
<dbReference type="Proteomes" id="UP001497744">
    <property type="component" value="Unassembled WGS sequence"/>
</dbReference>
<evidence type="ECO:0000313" key="6">
    <source>
        <dbReference type="Proteomes" id="UP001497744"/>
    </source>
</evidence>
<proteinExistence type="predicted"/>
<keyword evidence="4" id="KW-0732">Signal</keyword>
<evidence type="ECO:0000313" key="5">
    <source>
        <dbReference type="EMBL" id="GIX63186.1"/>
    </source>
</evidence>
<keyword evidence="6" id="KW-1185">Reference proteome</keyword>
<dbReference type="EMBL" id="BPLF01000002">
    <property type="protein sequence ID" value="GIX63186.1"/>
    <property type="molecule type" value="Genomic_DNA"/>
</dbReference>
<evidence type="ECO:0000256" key="4">
    <source>
        <dbReference type="SAM" id="SignalP"/>
    </source>
</evidence>
<gene>
    <name evidence="5" type="ORF">BcabD6B2_26210</name>
</gene>
<dbReference type="RefSeq" id="XP_067715255.1">
    <property type="nucleotide sequence ID" value="XM_067859154.1"/>
</dbReference>
<dbReference type="SUPFAM" id="SSF50249">
    <property type="entry name" value="Nucleic acid-binding proteins"/>
    <property type="match status" value="1"/>
</dbReference>
<dbReference type="Pfam" id="PF00436">
    <property type="entry name" value="SSB"/>
    <property type="match status" value="1"/>
</dbReference>
<feature type="compositionally biased region" description="Acidic residues" evidence="3">
    <location>
        <begin position="210"/>
        <end position="220"/>
    </location>
</feature>
<feature type="chain" id="PRO_5043943671" evidence="4">
    <location>
        <begin position="27"/>
        <end position="226"/>
    </location>
</feature>
<name>A0AAV4LTL4_BABCB</name>
<evidence type="ECO:0000256" key="2">
    <source>
        <dbReference type="PROSITE-ProRule" id="PRU00252"/>
    </source>
</evidence>
<dbReference type="GO" id="GO:0003697">
    <property type="term" value="F:single-stranded DNA binding"/>
    <property type="evidence" value="ECO:0007669"/>
    <property type="project" value="InterPro"/>
</dbReference>
<sequence length="226" mass="24476">MPYTHINAAGALLLAAIMALLVPGSCVRTPLSTTSVAFVSLAVPSNASVPSFRAQAEGFDSPNVGENEEYREDTGAFMMDDEPRNSDPMQPTVNTVTICGRIGFIDKPVSLGNGFKALRLAVATNERGRMGAVKTLWHKVVLYGQNNVDYVQSRARVGDQALVVGTLSYYTPQSQDGTSYRAKIAEVAVRYRGAGHSFILMPRSRQPGDDYSDPGVEEETYSYNNA</sequence>
<dbReference type="AlphaFoldDB" id="A0AAV4LTL4"/>
<organism evidence="5 6">
    <name type="scientific">Babesia caballi</name>
    <dbReference type="NCBI Taxonomy" id="5871"/>
    <lineage>
        <taxon>Eukaryota</taxon>
        <taxon>Sar</taxon>
        <taxon>Alveolata</taxon>
        <taxon>Apicomplexa</taxon>
        <taxon>Aconoidasida</taxon>
        <taxon>Piroplasmida</taxon>
        <taxon>Babesiidae</taxon>
        <taxon>Babesia</taxon>
    </lineage>
</organism>
<evidence type="ECO:0000256" key="3">
    <source>
        <dbReference type="SAM" id="MobiDB-lite"/>
    </source>
</evidence>